<sequence>MKQFSLLLLSGVLLWASACQEADTLAVDEDEFAQDWYEIFHTDSISFYTSTVMLDSQPTDQSGRLLAGQYLDEQIGASKVWSYFQLTASTSELSNLTEGTWYFDSLTFSLMATYAWGDTVQPQSLGIYTLSEAISEETHYTPDSAALGTQIGEVYGRPKLGNLRSMRLDDAFGQALFAAIVQKEVTDNEEFTDYLPGLALVPTDANRAIIGFADTSAVMQLHCHRSWQERETAQLSFSLSSDGTYYYRLAANRDGSFLEGLQPGDSVSSAQTGNTTFLQAAGGLALRVDFPTLHTLQDDGGVVVQKAVLRLPVVAPTSSVPSATLACYLASATNKIRGTVTTDSGVLQAYLRQEENSGRYYYELSLTGYLDEVLKSPAPVPSLLLAYTPGSVVSQLDQVTLAGPGYGTRPAELGLYYILIQRD</sequence>
<organism evidence="2 3">
    <name type="scientific">Catalinimonas alkaloidigena</name>
    <dbReference type="NCBI Taxonomy" id="1075417"/>
    <lineage>
        <taxon>Bacteria</taxon>
        <taxon>Pseudomonadati</taxon>
        <taxon>Bacteroidota</taxon>
        <taxon>Cytophagia</taxon>
        <taxon>Cytophagales</taxon>
        <taxon>Catalimonadaceae</taxon>
        <taxon>Catalinimonas</taxon>
    </lineage>
</organism>
<evidence type="ECO:0000256" key="1">
    <source>
        <dbReference type="SAM" id="SignalP"/>
    </source>
</evidence>
<gene>
    <name evidence="2" type="ORF">SAMN05421823_104153</name>
</gene>
<evidence type="ECO:0008006" key="4">
    <source>
        <dbReference type="Google" id="ProtNLM"/>
    </source>
</evidence>
<dbReference type="InterPro" id="IPR025366">
    <property type="entry name" value="DUF4270"/>
</dbReference>
<dbReference type="Proteomes" id="UP000198510">
    <property type="component" value="Unassembled WGS sequence"/>
</dbReference>
<dbReference type="AlphaFoldDB" id="A0A1G9GLW8"/>
<dbReference type="OrthoDB" id="1092930at2"/>
<name>A0A1G9GLW8_9BACT</name>
<dbReference type="RefSeq" id="WP_089682014.1">
    <property type="nucleotide sequence ID" value="NZ_FNFO01000004.1"/>
</dbReference>
<dbReference type="PROSITE" id="PS51257">
    <property type="entry name" value="PROKAR_LIPOPROTEIN"/>
    <property type="match status" value="1"/>
</dbReference>
<reference evidence="2 3" key="1">
    <citation type="submission" date="2016-10" db="EMBL/GenBank/DDBJ databases">
        <authorList>
            <person name="de Groot N.N."/>
        </authorList>
    </citation>
    <scope>NUCLEOTIDE SEQUENCE [LARGE SCALE GENOMIC DNA]</scope>
    <source>
        <strain evidence="2 3">DSM 25186</strain>
    </source>
</reference>
<dbReference type="STRING" id="1075417.SAMN05421823_104153"/>
<feature type="signal peptide" evidence="1">
    <location>
        <begin position="1"/>
        <end position="21"/>
    </location>
</feature>
<dbReference type="EMBL" id="FNFO01000004">
    <property type="protein sequence ID" value="SDL01657.1"/>
    <property type="molecule type" value="Genomic_DNA"/>
</dbReference>
<evidence type="ECO:0000313" key="3">
    <source>
        <dbReference type="Proteomes" id="UP000198510"/>
    </source>
</evidence>
<proteinExistence type="predicted"/>
<keyword evidence="3" id="KW-1185">Reference proteome</keyword>
<dbReference type="Pfam" id="PF14092">
    <property type="entry name" value="DUF4270"/>
    <property type="match status" value="1"/>
</dbReference>
<accession>A0A1G9GLW8</accession>
<feature type="chain" id="PRO_5011586354" description="Lipoprotein" evidence="1">
    <location>
        <begin position="22"/>
        <end position="423"/>
    </location>
</feature>
<protein>
    <recommendedName>
        <fullName evidence="4">Lipoprotein</fullName>
    </recommendedName>
</protein>
<evidence type="ECO:0000313" key="2">
    <source>
        <dbReference type="EMBL" id="SDL01657.1"/>
    </source>
</evidence>
<keyword evidence="1" id="KW-0732">Signal</keyword>